<dbReference type="InterPro" id="IPR016032">
    <property type="entry name" value="Sig_transdc_resp-reg_C-effctor"/>
</dbReference>
<reference evidence="1 2" key="1">
    <citation type="journal article" date="2016" name="Nat. Commun.">
        <title>Thousands of microbial genomes shed light on interconnected biogeochemical processes in an aquifer system.</title>
        <authorList>
            <person name="Anantharaman K."/>
            <person name="Brown C.T."/>
            <person name="Hug L.A."/>
            <person name="Sharon I."/>
            <person name="Castelle C.J."/>
            <person name="Probst A.J."/>
            <person name="Thomas B.C."/>
            <person name="Singh A."/>
            <person name="Wilkins M.J."/>
            <person name="Karaoz U."/>
            <person name="Brodie E.L."/>
            <person name="Williams K.H."/>
            <person name="Hubbard S.S."/>
            <person name="Banfield J.F."/>
        </authorList>
    </citation>
    <scope>NUCLEOTIDE SEQUENCE [LARGE SCALE GENOMIC DNA]</scope>
</reference>
<dbReference type="Gene3D" id="1.10.10.10">
    <property type="entry name" value="Winged helix-like DNA-binding domain superfamily/Winged helix DNA-binding domain"/>
    <property type="match status" value="1"/>
</dbReference>
<comment type="caution">
    <text evidence="1">The sequence shown here is derived from an EMBL/GenBank/DDBJ whole genome shotgun (WGS) entry which is preliminary data.</text>
</comment>
<dbReference type="GO" id="GO:0003677">
    <property type="term" value="F:DNA binding"/>
    <property type="evidence" value="ECO:0007669"/>
    <property type="project" value="InterPro"/>
</dbReference>
<dbReference type="EMBL" id="MHPU01000039">
    <property type="protein sequence ID" value="OGZ87698.1"/>
    <property type="molecule type" value="Genomic_DNA"/>
</dbReference>
<evidence type="ECO:0000313" key="2">
    <source>
        <dbReference type="Proteomes" id="UP000178935"/>
    </source>
</evidence>
<dbReference type="Proteomes" id="UP000178935">
    <property type="component" value="Unassembled WGS sequence"/>
</dbReference>
<dbReference type="SUPFAM" id="SSF46894">
    <property type="entry name" value="C-terminal effector domain of the bipartite response regulators"/>
    <property type="match status" value="1"/>
</dbReference>
<sequence>MIDLEELSKEDCEDIKTILETVLKQCDFLGVKENRVSIPISDFNNIPAQRVINLCEKIFREEDGIIRCNFPVPPMRREYEGISIKPRDPNSVERDFRNESIEYEQKRDNLEFFINSVNKIKKLFEKINERSQYLICGKIKLNINTGDCCYARTNTFFKPESDEYKLLKALMEKPEIIISYSDINSNVLGLDEDKGKNDREIGFIMRNIKKKLEIIGKIHKNENIFVCRFGYMIRI</sequence>
<evidence type="ECO:0000313" key="1">
    <source>
        <dbReference type="EMBL" id="OGZ87698.1"/>
    </source>
</evidence>
<dbReference type="GO" id="GO:0006355">
    <property type="term" value="P:regulation of DNA-templated transcription"/>
    <property type="evidence" value="ECO:0007669"/>
    <property type="project" value="InterPro"/>
</dbReference>
<dbReference type="InterPro" id="IPR036388">
    <property type="entry name" value="WH-like_DNA-bd_sf"/>
</dbReference>
<protein>
    <submittedName>
        <fullName evidence="1">Uncharacterized protein</fullName>
    </submittedName>
</protein>
<dbReference type="AlphaFoldDB" id="A0A1G2JN82"/>
<gene>
    <name evidence="1" type="ORF">A2561_03330</name>
</gene>
<proteinExistence type="predicted"/>
<accession>A0A1G2JN82</accession>
<organism evidence="1 2">
    <name type="scientific">Candidatus Staskawiczbacteria bacterium RIFOXYD1_FULL_32_13</name>
    <dbReference type="NCBI Taxonomy" id="1802234"/>
    <lineage>
        <taxon>Bacteria</taxon>
        <taxon>Candidatus Staskawicziibacteriota</taxon>
    </lineage>
</organism>
<name>A0A1G2JN82_9BACT</name>